<feature type="region of interest" description="Disordered" evidence="1">
    <location>
        <begin position="458"/>
        <end position="506"/>
    </location>
</feature>
<evidence type="ECO:0000313" key="2">
    <source>
        <dbReference type="EMBL" id="KPI86176.1"/>
    </source>
</evidence>
<gene>
    <name evidence="2" type="ORF">ABL78_4765</name>
</gene>
<accession>A0A0N0P587</accession>
<dbReference type="PANTHER" id="PTHR14716">
    <property type="entry name" value="CILIA- AND FLAGELLA-ASSOCIATED PROTEIN 69"/>
    <property type="match status" value="1"/>
</dbReference>
<name>A0A0N0P587_LEPSE</name>
<comment type="caution">
    <text evidence="2">The sequence shown here is derived from an EMBL/GenBank/DDBJ whole genome shotgun (WGS) entry which is preliminary data.</text>
</comment>
<feature type="region of interest" description="Disordered" evidence="1">
    <location>
        <begin position="1178"/>
        <end position="1198"/>
    </location>
</feature>
<dbReference type="OrthoDB" id="191673at2759"/>
<feature type="region of interest" description="Disordered" evidence="1">
    <location>
        <begin position="738"/>
        <end position="764"/>
    </location>
</feature>
<sequence>MKCTSASHVAAKGLVASQKAKPKKNNVGAGTSRGAAATTVVSRSSRAEALVQYVTHQPSFLTWAETSTSAALAPLTSPRGVAQYLEARVADVVAQLSSLQHAGDYNRLVLLAELLHGDMVAGVTPGMIEGGLLDLLRAASTAVAQGEVARQPAVAESLLAMAQNEKYLFHTINGTTGTSDTNFFQATDPQQQSTHGFAAAAALAAPIESLLPPLIDQTLRKTKGALESAAATTTADVTNGEKSAEEEEMEAWENYMAVVRVATTTDAVLPHDSVTARLPSSIVLAETDGALTAKTSAAMAAVAACASSELPRIIDSLPAAVCALIASCTSSPFVCLTLQDQQCEKAAVANLARALLDMTKVMGTAAGERSEVRLAAIKGLFRLLSTYVAKSSEGKTASSLAQTRAWRPTGSLKASHEKAATATAFSPPGMLEGTQISEMLDDITLEWAQILVLLKEMKPPKHTPSDQAGDSASDEEEACASGSVAVTGEPSSHRAFASTSTSRSSGPAGELYWVLEIANQLLQAQQRNAQHSGSISSCTSPPKNRLLPHTLIPVTLRTLSMVPTTPSLALRAAMYARLCVDVLWKASLLAPVLASRQLLYGSPPKRTSRSSDDPSALSASAHEEADSPVVDFFLVLLYQFNETHSLAHREMRDDLITLLALLLRNDAQFCEDELTVHRAAADVHAKPSGSYDNGEDSPNATALEACTPLSLTIATVEAVNAIVALLFEATCGAELSAGGATMATSRSDGRTLPDSRDAQPSPLLSEDAVRNYTLRFQSISISASRRREAVEFKKYGWQLLEAHFGWQLAHLTFRAYMELYHPDASSSFSSSVAAAGRAGSQPQQQYHQRTAPIPQVTGESVHGDAVTDALLDMQPCRLGYFDVLLLYVDLNSTVPAVVTWTREELMILEEEAWQLFTSMILFTQRLDAAAGGIRVSRSHRCGPPSPSLRKPAERSEGDDKRPSTVRVSSVPLGSVSDHSDDEESIGVLYGADMHFIMAGGVEVALRFLSAAPPEMEAVKRSALVTLAAIARTCSSVEAHLHSDSYISKEVALVHRVLTEHAPALVPFLVKMIREVDTYVDATGTPAVAPPLISSAAFASAMFPNEVGYDDEINNGHVPTVIEKQTTSPVHTTARWGWLPLSASLTVVFAWSLLRYIGDVLLEEEGMLREVSEIAMDGTGAAGDDADEDDSNNGVNDAAHHANSVDNCAHSKENSPCCSKHRSNVHPSGRLSNVDGGNVKAAAGQYHDTAIEIAMMDCSTSSSGSSMGPPPGEEWVGEGEAVQRECKSGAAATNLTLNSANDTQQKDGLFASTASRPSTLLRSMREGVLLIPSLFANEGGIELLTQWIRHTLSLCLSDRRQNLPSVSQTSPRQRAPVLCLEVDEVAELDRTSDLFLLLLDVFRAIVLGSEGNEKEFVRSGGVHGLLDLIEAFALAHGLMERAASHARLVAADATVAAYAEMETQTTAEAKLGQKDRQRVMFYAMTLLSDLLDNCPRALDEFSTWHSGRIFTSPLTPDVQECWAASKGISAVQLLLCLWVADLPARGDRCSMAAPSTNSGLELLRLHLRPALRRALKEAYVCRLLRRRAKIGALEADEIRCYYHYIYAEDGAVEGCEGAETKDDMTNAVVMAYMERLMRRHSKPNAIPSTQQIALLVNDTLGLCLKVYGCLAVVGFDSLCAAEMETAASPSLHMNLSSLERSFLVQIAALPALCVDEVSTAMAEVALENEMETSVSASAWRPTTPDRTTLSSAAAEALVRARELDQIIEVGAQAQQARGTQLYHRYLVTQLRQPVAPPADGRPGAVKGAWKTQRRLSSTIGGAPVTPAVIATGTTGEHLGVHAAELAARLSTRLATEERQYQQSVASTILQRSIVRVQSAVEEDDDGARLRSAYPMTLGSSRTPYASLMNSVQAAASNRQPATPFHVTPPPRRSALPLTERFQKRQAMIARSVRKFPLDASTPKGNQTL</sequence>
<reference evidence="2 3" key="1">
    <citation type="journal article" date="2015" name="PLoS Pathog.">
        <title>Leptomonas seymouri: Adaptations to the Dixenous Life Cycle Analyzed by Genome Sequencing, Transcriptome Profiling and Co-infection with Leishmania donovani.</title>
        <authorList>
            <person name="Kraeva N."/>
            <person name="Butenko A."/>
            <person name="Hlavacova J."/>
            <person name="Kostygov A."/>
            <person name="Myskova J."/>
            <person name="Grybchuk D."/>
            <person name="Lestinova T."/>
            <person name="Votypka J."/>
            <person name="Volf P."/>
            <person name="Opperdoes F."/>
            <person name="Flegontov P."/>
            <person name="Lukes J."/>
            <person name="Yurchenko V."/>
        </authorList>
    </citation>
    <scope>NUCLEOTIDE SEQUENCE [LARGE SCALE GENOMIC DNA]</scope>
    <source>
        <strain evidence="2 3">ATCC 30220</strain>
    </source>
</reference>
<evidence type="ECO:0000313" key="3">
    <source>
        <dbReference type="Proteomes" id="UP000038009"/>
    </source>
</evidence>
<feature type="compositionally biased region" description="Basic and acidic residues" evidence="1">
    <location>
        <begin position="747"/>
        <end position="757"/>
    </location>
</feature>
<organism evidence="2 3">
    <name type="scientific">Leptomonas seymouri</name>
    <dbReference type="NCBI Taxonomy" id="5684"/>
    <lineage>
        <taxon>Eukaryota</taxon>
        <taxon>Discoba</taxon>
        <taxon>Euglenozoa</taxon>
        <taxon>Kinetoplastea</taxon>
        <taxon>Metakinetoplastina</taxon>
        <taxon>Trypanosomatida</taxon>
        <taxon>Trypanosomatidae</taxon>
        <taxon>Leishmaniinae</taxon>
        <taxon>Leptomonas</taxon>
    </lineage>
</organism>
<dbReference type="PANTHER" id="PTHR14716:SF0">
    <property type="entry name" value="CILIA- AND FLAGELLA-ASSOCIATED PROTEIN 69"/>
    <property type="match status" value="1"/>
</dbReference>
<feature type="compositionally biased region" description="Low complexity" evidence="1">
    <location>
        <begin position="493"/>
        <end position="505"/>
    </location>
</feature>
<keyword evidence="3" id="KW-1185">Reference proteome</keyword>
<feature type="region of interest" description="Disordered" evidence="1">
    <location>
        <begin position="935"/>
        <end position="981"/>
    </location>
</feature>
<proteinExistence type="predicted"/>
<dbReference type="EMBL" id="LJSK01000144">
    <property type="protein sequence ID" value="KPI86176.1"/>
    <property type="molecule type" value="Genomic_DNA"/>
</dbReference>
<protein>
    <submittedName>
        <fullName evidence="2">Uncharacterized protein</fullName>
    </submittedName>
</protein>
<dbReference type="OMA" id="WQLAHLT"/>
<feature type="compositionally biased region" description="Basic and acidic residues" evidence="1">
    <location>
        <begin position="950"/>
        <end position="962"/>
    </location>
</feature>
<dbReference type="VEuPathDB" id="TriTrypDB:Lsey_0144_0100"/>
<dbReference type="InterPro" id="IPR048732">
    <property type="entry name" value="CFA69"/>
</dbReference>
<feature type="region of interest" description="Disordered" evidence="1">
    <location>
        <begin position="1912"/>
        <end position="1932"/>
    </location>
</feature>
<feature type="region of interest" description="Disordered" evidence="1">
    <location>
        <begin position="603"/>
        <end position="622"/>
    </location>
</feature>
<evidence type="ECO:0000256" key="1">
    <source>
        <dbReference type="SAM" id="MobiDB-lite"/>
    </source>
</evidence>
<feature type="region of interest" description="Disordered" evidence="1">
    <location>
        <begin position="15"/>
        <end position="35"/>
    </location>
</feature>
<dbReference type="Proteomes" id="UP000038009">
    <property type="component" value="Unassembled WGS sequence"/>
</dbReference>